<evidence type="ECO:0000313" key="2">
    <source>
        <dbReference type="Proteomes" id="UP001549162"/>
    </source>
</evidence>
<dbReference type="Gene3D" id="1.10.287.1080">
    <property type="entry name" value="MazG-like"/>
    <property type="match status" value="1"/>
</dbReference>
<sequence>MKIKELINKIEQWGKDRELDKKGTVKSQQVKTCEEISELIIGISKNKIDVIKDSIGDIFVTLVIGNMLDMKLDVFEDYYKEIEKNIKTYLEEDKKEEIDCLAQGITDVIRNGYYEDTLYYGLANLMAIADIYGLDFVKCVESAYEEIKGRKGRIIDGTFVKEEDLK</sequence>
<dbReference type="RefSeq" id="WP_354366746.1">
    <property type="nucleotide sequence ID" value="NZ_JBEPMA010000001.1"/>
</dbReference>
<dbReference type="Proteomes" id="UP001549162">
    <property type="component" value="Unassembled WGS sequence"/>
</dbReference>
<reference evidence="1 2" key="1">
    <citation type="submission" date="2024-06" db="EMBL/GenBank/DDBJ databases">
        <title>Genomic Encyclopedia of Type Strains, Phase IV (KMG-IV): sequencing the most valuable type-strain genomes for metagenomic binning, comparative biology and taxonomic classification.</title>
        <authorList>
            <person name="Goeker M."/>
        </authorList>
    </citation>
    <scope>NUCLEOTIDE SEQUENCE [LARGE SCALE GENOMIC DNA]</scope>
    <source>
        <strain evidence="1 2">DSM 21460</strain>
    </source>
</reference>
<dbReference type="EMBL" id="JBEPMA010000001">
    <property type="protein sequence ID" value="MET3616746.1"/>
    <property type="molecule type" value="Genomic_DNA"/>
</dbReference>
<proteinExistence type="predicted"/>
<organism evidence="1 2">
    <name type="scientific">Peptoniphilus olsenii</name>
    <dbReference type="NCBI Taxonomy" id="411570"/>
    <lineage>
        <taxon>Bacteria</taxon>
        <taxon>Bacillati</taxon>
        <taxon>Bacillota</taxon>
        <taxon>Tissierellia</taxon>
        <taxon>Tissierellales</taxon>
        <taxon>Peptoniphilaceae</taxon>
        <taxon>Peptoniphilus</taxon>
    </lineage>
</organism>
<comment type="caution">
    <text evidence="1">The sequence shown here is derived from an EMBL/GenBank/DDBJ whole genome shotgun (WGS) entry which is preliminary data.</text>
</comment>
<name>A0ABV2J7I9_9FIRM</name>
<evidence type="ECO:0008006" key="3">
    <source>
        <dbReference type="Google" id="ProtNLM"/>
    </source>
</evidence>
<gene>
    <name evidence="1" type="ORF">ABID14_000366</name>
</gene>
<protein>
    <recommendedName>
        <fullName evidence="3">NTP pyrophosphohydrolase MazG putative catalytic core domain-containing protein</fullName>
    </recommendedName>
</protein>
<keyword evidence="2" id="KW-1185">Reference proteome</keyword>
<evidence type="ECO:0000313" key="1">
    <source>
        <dbReference type="EMBL" id="MET3616746.1"/>
    </source>
</evidence>
<accession>A0ABV2J7I9</accession>
<dbReference type="SUPFAM" id="SSF101386">
    <property type="entry name" value="all-alpha NTP pyrophosphatases"/>
    <property type="match status" value="1"/>
</dbReference>